<gene>
    <name evidence="6" type="primary">dap</name>
    <name evidence="9" type="ORF">DFR47_10464</name>
</gene>
<dbReference type="InterPro" id="IPR050491">
    <property type="entry name" value="AmpC-like"/>
</dbReference>
<evidence type="ECO:0000256" key="2">
    <source>
        <dbReference type="ARBA" id="ARBA00022438"/>
    </source>
</evidence>
<dbReference type="SUPFAM" id="SSF50886">
    <property type="entry name" value="D-aminopeptidase, middle and C-terminal domains"/>
    <property type="match status" value="2"/>
</dbReference>
<evidence type="ECO:0000259" key="8">
    <source>
        <dbReference type="Pfam" id="PF07930"/>
    </source>
</evidence>
<proteinExistence type="inferred from homology"/>
<dbReference type="HAMAP" id="MF_01960">
    <property type="entry name" value="D_aminopeptidase"/>
    <property type="match status" value="1"/>
</dbReference>
<dbReference type="InterPro" id="IPR001466">
    <property type="entry name" value="Beta-lactam-related"/>
</dbReference>
<feature type="active site" description="Nucleophile" evidence="6">
    <location>
        <position position="62"/>
    </location>
</feature>
<name>A0A366DX81_9HYPH</name>
<dbReference type="Pfam" id="PF07930">
    <property type="entry name" value="DAP_B"/>
    <property type="match status" value="1"/>
</dbReference>
<evidence type="ECO:0000256" key="5">
    <source>
        <dbReference type="ARBA" id="ARBA00023136"/>
    </source>
</evidence>
<comment type="caution">
    <text evidence="9">The sequence shown here is derived from an EMBL/GenBank/DDBJ whole genome shotgun (WGS) entry which is preliminary data.</text>
</comment>
<evidence type="ECO:0000313" key="10">
    <source>
        <dbReference type="Proteomes" id="UP000252893"/>
    </source>
</evidence>
<dbReference type="RefSeq" id="WP_113944586.1">
    <property type="nucleotide sequence ID" value="NZ_JBHEEG010000001.1"/>
</dbReference>
<feature type="region of interest" description="Important for specificity" evidence="6">
    <location>
        <begin position="478"/>
        <end position="488"/>
    </location>
</feature>
<feature type="binding site" evidence="6">
    <location>
        <position position="482"/>
    </location>
    <ligand>
        <name>substrate</name>
    </ligand>
</feature>
<feature type="domain" description="Beta-lactamase-related" evidence="7">
    <location>
        <begin position="9"/>
        <end position="331"/>
    </location>
</feature>
<dbReference type="EMBL" id="QNRH01000004">
    <property type="protein sequence ID" value="RBO94706.1"/>
    <property type="molecule type" value="Genomic_DNA"/>
</dbReference>
<evidence type="ECO:0000256" key="1">
    <source>
        <dbReference type="ARBA" id="ARBA00004370"/>
    </source>
</evidence>
<accession>A0A366DX81</accession>
<evidence type="ECO:0000259" key="7">
    <source>
        <dbReference type="Pfam" id="PF00144"/>
    </source>
</evidence>
<dbReference type="EC" id="3.4.11.19" evidence="6"/>
<dbReference type="PANTHER" id="PTHR46825">
    <property type="entry name" value="D-ALANYL-D-ALANINE-CARBOXYPEPTIDASE/ENDOPEPTIDASE AMPH"/>
    <property type="match status" value="1"/>
</dbReference>
<dbReference type="InterPro" id="IPR012856">
    <property type="entry name" value="DAP_B_dom"/>
</dbReference>
<evidence type="ECO:0000256" key="6">
    <source>
        <dbReference type="HAMAP-Rule" id="MF_01960"/>
    </source>
</evidence>
<comment type="subcellular location">
    <subcellularLocation>
        <location evidence="1">Membrane</location>
    </subcellularLocation>
</comment>
<comment type="subunit">
    <text evidence="6">Homodimer.</text>
</comment>
<dbReference type="Proteomes" id="UP000252893">
    <property type="component" value="Unassembled WGS sequence"/>
</dbReference>
<dbReference type="GO" id="GO:0004177">
    <property type="term" value="F:aminopeptidase activity"/>
    <property type="evidence" value="ECO:0007669"/>
    <property type="project" value="UniProtKB-UniRule"/>
</dbReference>
<comment type="similarity">
    <text evidence="6">Belongs to the peptidase S12 family.</text>
</comment>
<dbReference type="InterPro" id="IPR023645">
    <property type="entry name" value="DAP"/>
</dbReference>
<comment type="activity regulation">
    <text evidence="6">Inhibited by beta-lactam compounds such as 6-aminopenicillic acid, 7-aminocephalosporanic acid, benzylpenicillin and ampicillin. Inhibited by p-chloromercuribenzoate.</text>
</comment>
<comment type="catalytic activity">
    <reaction evidence="6">
        <text>Release of an N-terminal D-amino acid from a peptide, Xaa-|-Yaa-, in which Xaa is preferably D-Ala, D-Ser or D-Thr. D-amino acid amides and methyl esters also are hydrolyzed, as is glycine amide.</text>
        <dbReference type="EC" id="3.4.11.19"/>
    </reaction>
</comment>
<dbReference type="NCBIfam" id="NF009622">
    <property type="entry name" value="PRK13128.1"/>
    <property type="match status" value="1"/>
</dbReference>
<dbReference type="GO" id="GO:0006508">
    <property type="term" value="P:proteolysis"/>
    <property type="evidence" value="ECO:0007669"/>
    <property type="project" value="UniProtKB-KW"/>
</dbReference>
<protein>
    <recommendedName>
        <fullName evidence="6">D-aminopeptidase</fullName>
        <ecNumber evidence="6">3.4.11.19</ecNumber>
    </recommendedName>
</protein>
<keyword evidence="3 6" id="KW-0645">Protease</keyword>
<keyword evidence="4 6" id="KW-0378">Hydrolase</keyword>
<sequence length="519" mass="56233">MQAVDKSAIDAVMRGLSDQYKGPGGVAAVIKDGEVIAKRVWGYADLDKRVPMSAATLMPICSVSKEFTCAALLDAFGEPSVLDDALAAYLPDFEGARPKVVDLCNNQSGLRDYWALTVICGADPEGLFTPDDARKLLGKLRTTHFESGTHYSYNNGNFRLLSFLIEEKTGRSLDELLRERIFLPAGMKTAGLFPDTSVTPGGAVGYEGNIVSGFTPAVNNIHWSGDAGVCASLDDMIAWDQFIDATRDDENGIYNRLSRPQFYKDGKPACYSFGLNHLNFDGVKITGHGGALRGWRCQRFHAAEHRLSVITMFNHQGGASGAAEQLMRAALGLQKAKTQTLPVDAEWYGTYFDPQTKLSLSLAPAMDGQVHARFATSPEMMAMQTDGSLRSTGMILQRNGDAISLRREAENLSVQMHRVSGEGRADIAGSYYCAEMDAVFVCEIAGNAPYAAFEGFLGKGPMQPLYAIAEDIWLLPCQRGMDAPAPGGWTVVAERDATGAITGLTIGCWLARGLSYKKR</sequence>
<evidence type="ECO:0000256" key="3">
    <source>
        <dbReference type="ARBA" id="ARBA00022670"/>
    </source>
</evidence>
<dbReference type="InterPro" id="IPR027279">
    <property type="entry name" value="D_amino_pept/lipop_sf"/>
</dbReference>
<keyword evidence="5" id="KW-0472">Membrane</keyword>
<dbReference type="Pfam" id="PF00144">
    <property type="entry name" value="Beta-lactamase"/>
    <property type="match status" value="1"/>
</dbReference>
<dbReference type="Gene3D" id="3.40.710.10">
    <property type="entry name" value="DD-peptidase/beta-lactamase superfamily"/>
    <property type="match status" value="1"/>
</dbReference>
<dbReference type="SUPFAM" id="SSF56601">
    <property type="entry name" value="beta-lactamase/transpeptidase-like"/>
    <property type="match status" value="1"/>
</dbReference>
<reference evidence="9 10" key="1">
    <citation type="submission" date="2018-06" db="EMBL/GenBank/DDBJ databases">
        <title>Genomic Encyclopedia of Type Strains, Phase IV (KMG-IV): sequencing the most valuable type-strain genomes for metagenomic binning, comparative biology and taxonomic classification.</title>
        <authorList>
            <person name="Goeker M."/>
        </authorList>
    </citation>
    <scope>NUCLEOTIDE SEQUENCE [LARGE SCALE GENOMIC DNA]</scope>
    <source>
        <strain evidence="9 10">DSM 25619</strain>
    </source>
</reference>
<dbReference type="Gene3D" id="2.40.128.50">
    <property type="match status" value="2"/>
</dbReference>
<dbReference type="AlphaFoldDB" id="A0A366DX81"/>
<comment type="function">
    <text evidence="6">Hydrolyzes N-terminal residues in D-amino acid-containing peptides.</text>
</comment>
<evidence type="ECO:0000313" key="9">
    <source>
        <dbReference type="EMBL" id="RBO94706.1"/>
    </source>
</evidence>
<feature type="active site" description="Proton donor/acceptor" evidence="6">
    <location>
        <position position="65"/>
    </location>
</feature>
<feature type="domain" description="D-aminopeptidase" evidence="8">
    <location>
        <begin position="344"/>
        <end position="517"/>
    </location>
</feature>
<keyword evidence="2 6" id="KW-0031">Aminopeptidase</keyword>
<keyword evidence="10" id="KW-1185">Reference proteome</keyword>
<dbReference type="PANTHER" id="PTHR46825:SF11">
    <property type="entry name" value="PENICILLIN-BINDING PROTEIN 4"/>
    <property type="match status" value="1"/>
</dbReference>
<dbReference type="OrthoDB" id="7791015at2"/>
<organism evidence="9 10">
    <name type="scientific">Pseudochrobactrum asaccharolyticum</name>
    <dbReference type="NCBI Taxonomy" id="354351"/>
    <lineage>
        <taxon>Bacteria</taxon>
        <taxon>Pseudomonadati</taxon>
        <taxon>Pseudomonadota</taxon>
        <taxon>Alphaproteobacteria</taxon>
        <taxon>Hyphomicrobiales</taxon>
        <taxon>Brucellaceae</taxon>
        <taxon>Pseudochrobactrum</taxon>
    </lineage>
</organism>
<dbReference type="GO" id="GO:0016020">
    <property type="term" value="C:membrane"/>
    <property type="evidence" value="ECO:0007669"/>
    <property type="project" value="UniProtKB-SubCell"/>
</dbReference>
<evidence type="ECO:0000256" key="4">
    <source>
        <dbReference type="ARBA" id="ARBA00022801"/>
    </source>
</evidence>
<dbReference type="InterPro" id="IPR012338">
    <property type="entry name" value="Beta-lactam/transpept-like"/>
</dbReference>